<accession>A0ABT7E1S0</accession>
<keyword evidence="1" id="KW-0472">Membrane</keyword>
<keyword evidence="3" id="KW-1185">Reference proteome</keyword>
<feature type="transmembrane region" description="Helical" evidence="1">
    <location>
        <begin position="26"/>
        <end position="48"/>
    </location>
</feature>
<evidence type="ECO:0000313" key="3">
    <source>
        <dbReference type="Proteomes" id="UP001172778"/>
    </source>
</evidence>
<dbReference type="Proteomes" id="UP001172778">
    <property type="component" value="Unassembled WGS sequence"/>
</dbReference>
<name>A0ABT7E1S0_9NEIS</name>
<organism evidence="2 3">
    <name type="scientific">Parachitinimonas caeni</name>
    <dbReference type="NCBI Taxonomy" id="3031301"/>
    <lineage>
        <taxon>Bacteria</taxon>
        <taxon>Pseudomonadati</taxon>
        <taxon>Pseudomonadota</taxon>
        <taxon>Betaproteobacteria</taxon>
        <taxon>Neisseriales</taxon>
        <taxon>Chitinibacteraceae</taxon>
        <taxon>Parachitinimonas</taxon>
    </lineage>
</organism>
<keyword evidence="1" id="KW-0812">Transmembrane</keyword>
<dbReference type="RefSeq" id="WP_284102580.1">
    <property type="nucleotide sequence ID" value="NZ_JARRAF010000034.1"/>
</dbReference>
<evidence type="ECO:0000313" key="2">
    <source>
        <dbReference type="EMBL" id="MDK2126259.1"/>
    </source>
</evidence>
<feature type="transmembrane region" description="Helical" evidence="1">
    <location>
        <begin position="68"/>
        <end position="93"/>
    </location>
</feature>
<comment type="caution">
    <text evidence="2">The sequence shown here is derived from an EMBL/GenBank/DDBJ whole genome shotgun (WGS) entry which is preliminary data.</text>
</comment>
<protein>
    <submittedName>
        <fullName evidence="2">Uncharacterized protein</fullName>
    </submittedName>
</protein>
<evidence type="ECO:0000256" key="1">
    <source>
        <dbReference type="SAM" id="Phobius"/>
    </source>
</evidence>
<gene>
    <name evidence="2" type="ORF">PZA18_19630</name>
</gene>
<sequence length="105" mass="11427">MSALLTQGTCYAQILHRSIRQRLRPLLLTLIWLGVLGNTGIALLNDLAYLFCEVVTLPLNGSVWMNALVRYSCVLALSVGAVVLAVGLISLAIESVRFEMRGCHA</sequence>
<reference evidence="2" key="1">
    <citation type="submission" date="2023-03" db="EMBL/GenBank/DDBJ databases">
        <title>Chitinimonas shenzhenensis gen. nov., sp. nov., a novel member of family Burkholderiaceae isolated from activated sludge collected in Shen Zhen, China.</title>
        <authorList>
            <person name="Wang X."/>
        </authorList>
    </citation>
    <scope>NUCLEOTIDE SEQUENCE</scope>
    <source>
        <strain evidence="2">DQS-5</strain>
    </source>
</reference>
<keyword evidence="1" id="KW-1133">Transmembrane helix</keyword>
<dbReference type="EMBL" id="JARRAF010000034">
    <property type="protein sequence ID" value="MDK2126259.1"/>
    <property type="molecule type" value="Genomic_DNA"/>
</dbReference>
<proteinExistence type="predicted"/>